<proteinExistence type="predicted"/>
<dbReference type="PATRIC" id="fig|1265738.3.peg.962"/>
<keyword evidence="3" id="KW-1185">Reference proteome</keyword>
<evidence type="ECO:0000313" key="3">
    <source>
        <dbReference type="Proteomes" id="UP000011991"/>
    </source>
</evidence>
<name>M5S380_9BACT</name>
<organism evidence="2 3">
    <name type="scientific">Rhodopirellula maiorica SM1</name>
    <dbReference type="NCBI Taxonomy" id="1265738"/>
    <lineage>
        <taxon>Bacteria</taxon>
        <taxon>Pseudomonadati</taxon>
        <taxon>Planctomycetota</taxon>
        <taxon>Planctomycetia</taxon>
        <taxon>Pirellulales</taxon>
        <taxon>Pirellulaceae</taxon>
        <taxon>Novipirellula</taxon>
    </lineage>
</organism>
<feature type="compositionally biased region" description="Basic and acidic residues" evidence="1">
    <location>
        <begin position="63"/>
        <end position="80"/>
    </location>
</feature>
<dbReference type="Proteomes" id="UP000011991">
    <property type="component" value="Unassembled WGS sequence"/>
</dbReference>
<dbReference type="EMBL" id="ANOG01000149">
    <property type="protein sequence ID" value="EMI22092.1"/>
    <property type="molecule type" value="Genomic_DNA"/>
</dbReference>
<comment type="caution">
    <text evidence="2">The sequence shown here is derived from an EMBL/GenBank/DDBJ whole genome shotgun (WGS) entry which is preliminary data.</text>
</comment>
<evidence type="ECO:0000313" key="2">
    <source>
        <dbReference type="EMBL" id="EMI22092.1"/>
    </source>
</evidence>
<evidence type="ECO:0000256" key="1">
    <source>
        <dbReference type="SAM" id="MobiDB-lite"/>
    </source>
</evidence>
<gene>
    <name evidence="2" type="ORF">RMSM_00969</name>
</gene>
<feature type="region of interest" description="Disordered" evidence="1">
    <location>
        <begin position="57"/>
        <end position="80"/>
    </location>
</feature>
<accession>M5S380</accession>
<dbReference type="AlphaFoldDB" id="M5S380"/>
<reference evidence="2 3" key="1">
    <citation type="journal article" date="2013" name="Mar. Genomics">
        <title>Expression of sulfatases in Rhodopirellula baltica and the diversity of sulfatases in the genus Rhodopirellula.</title>
        <authorList>
            <person name="Wegner C.E."/>
            <person name="Richter-Heitmann T."/>
            <person name="Klindworth A."/>
            <person name="Klockow C."/>
            <person name="Richter M."/>
            <person name="Achstetter T."/>
            <person name="Glockner F.O."/>
            <person name="Harder J."/>
        </authorList>
    </citation>
    <scope>NUCLEOTIDE SEQUENCE [LARGE SCALE GENOMIC DNA]</scope>
    <source>
        <strain evidence="2 3">SM1</strain>
    </source>
</reference>
<protein>
    <submittedName>
        <fullName evidence="2">Uncharacterized protein</fullName>
    </submittedName>
</protein>
<sequence>MPPFKKPSPLRINRQPNASELRYKVLLSPHTIKNDGVEVVDHRHKKFPETFYQRTKAFTPEKTQPHDVRCGSKRKPQPDW</sequence>